<sequence length="157" mass="18327">SLLRTKLAKNETELLQYKNKLQLLNEDLLIDQRKLQKSFDSEKNVSQSPFSLEFDKLQKDIEESKRHSDIHNEVAESLKKELYFMENAIQDKKNQIENLIVEMKEANLRSLLMNPADDIKYLLENLNKTSIHRKIVGSPRQLENAVPTSKNPHGVWV</sequence>
<name>A0A1B6FEW8_9HEMI</name>
<accession>A0A1B6FEW8</accession>
<protein>
    <submittedName>
        <fullName evidence="2">Uncharacterized protein</fullName>
    </submittedName>
</protein>
<evidence type="ECO:0000256" key="1">
    <source>
        <dbReference type="SAM" id="Coils"/>
    </source>
</evidence>
<reference evidence="2" key="1">
    <citation type="submission" date="2015-11" db="EMBL/GenBank/DDBJ databases">
        <title>De novo transcriptome assembly of four potential Pierce s Disease insect vectors from Arizona vineyards.</title>
        <authorList>
            <person name="Tassone E.E."/>
        </authorList>
    </citation>
    <scope>NUCLEOTIDE SEQUENCE</scope>
</reference>
<feature type="non-terminal residue" evidence="2">
    <location>
        <position position="1"/>
    </location>
</feature>
<gene>
    <name evidence="2" type="ORF">g.46583</name>
</gene>
<feature type="coiled-coil region" evidence="1">
    <location>
        <begin position="75"/>
        <end position="109"/>
    </location>
</feature>
<organism evidence="2">
    <name type="scientific">Cuerna arida</name>
    <dbReference type="NCBI Taxonomy" id="1464854"/>
    <lineage>
        <taxon>Eukaryota</taxon>
        <taxon>Metazoa</taxon>
        <taxon>Ecdysozoa</taxon>
        <taxon>Arthropoda</taxon>
        <taxon>Hexapoda</taxon>
        <taxon>Insecta</taxon>
        <taxon>Pterygota</taxon>
        <taxon>Neoptera</taxon>
        <taxon>Paraneoptera</taxon>
        <taxon>Hemiptera</taxon>
        <taxon>Auchenorrhyncha</taxon>
        <taxon>Membracoidea</taxon>
        <taxon>Cicadellidae</taxon>
        <taxon>Cicadellinae</taxon>
        <taxon>Proconiini</taxon>
        <taxon>Cuerna</taxon>
    </lineage>
</organism>
<proteinExistence type="predicted"/>
<keyword evidence="1" id="KW-0175">Coiled coil</keyword>
<evidence type="ECO:0000313" key="2">
    <source>
        <dbReference type="EMBL" id="JAS48730.1"/>
    </source>
</evidence>
<dbReference type="AlphaFoldDB" id="A0A1B6FEW8"/>
<dbReference type="EMBL" id="GECZ01021039">
    <property type="protein sequence ID" value="JAS48730.1"/>
    <property type="molecule type" value="Transcribed_RNA"/>
</dbReference>